<dbReference type="EMBL" id="JAODAN010000012">
    <property type="protein sequence ID" value="KAK1920909.1"/>
    <property type="molecule type" value="Genomic_DNA"/>
</dbReference>
<dbReference type="AlphaFoldDB" id="A0AAD9FLM7"/>
<dbReference type="GO" id="GO:0015086">
    <property type="term" value="F:cadmium ion transmembrane transporter activity"/>
    <property type="evidence" value="ECO:0007669"/>
    <property type="project" value="TreeGrafter"/>
</dbReference>
<feature type="transmembrane region" description="Helical" evidence="6">
    <location>
        <begin position="47"/>
        <end position="65"/>
    </location>
</feature>
<dbReference type="PRINTS" id="PR00447">
    <property type="entry name" value="NATRESASSCMP"/>
</dbReference>
<dbReference type="InterPro" id="IPR001046">
    <property type="entry name" value="NRAMP_fam"/>
</dbReference>
<feature type="transmembrane region" description="Helical" evidence="6">
    <location>
        <begin position="171"/>
        <end position="194"/>
    </location>
</feature>
<feature type="region of interest" description="Disordered" evidence="5">
    <location>
        <begin position="272"/>
        <end position="308"/>
    </location>
</feature>
<dbReference type="Proteomes" id="UP001182556">
    <property type="component" value="Unassembled WGS sequence"/>
</dbReference>
<gene>
    <name evidence="7" type="ORF">DB88DRAFT_501469</name>
</gene>
<feature type="transmembrane region" description="Helical" evidence="6">
    <location>
        <begin position="453"/>
        <end position="472"/>
    </location>
</feature>
<feature type="transmembrane region" description="Helical" evidence="6">
    <location>
        <begin position="139"/>
        <end position="159"/>
    </location>
</feature>
<evidence type="ECO:0000313" key="7">
    <source>
        <dbReference type="EMBL" id="KAK1920909.1"/>
    </source>
</evidence>
<dbReference type="PANTHER" id="PTHR11706:SF101">
    <property type="entry name" value="MANGANESE TRANSPORTER SMF1"/>
    <property type="match status" value="1"/>
</dbReference>
<keyword evidence="8" id="KW-1185">Reference proteome</keyword>
<feature type="transmembrane region" description="Helical" evidence="6">
    <location>
        <begin position="570"/>
        <end position="596"/>
    </location>
</feature>
<evidence type="ECO:0000313" key="8">
    <source>
        <dbReference type="Proteomes" id="UP001182556"/>
    </source>
</evidence>
<feature type="transmembrane region" description="Helical" evidence="6">
    <location>
        <begin position="406"/>
        <end position="432"/>
    </location>
</feature>
<evidence type="ECO:0000256" key="2">
    <source>
        <dbReference type="ARBA" id="ARBA00022692"/>
    </source>
</evidence>
<dbReference type="GO" id="GO:0030026">
    <property type="term" value="P:intracellular manganese ion homeostasis"/>
    <property type="evidence" value="ECO:0007669"/>
    <property type="project" value="TreeGrafter"/>
</dbReference>
<keyword evidence="2 6" id="KW-0812">Transmembrane</keyword>
<evidence type="ECO:0000256" key="1">
    <source>
        <dbReference type="ARBA" id="ARBA00004141"/>
    </source>
</evidence>
<feature type="transmembrane region" description="Helical" evidence="6">
    <location>
        <begin position="100"/>
        <end position="119"/>
    </location>
</feature>
<keyword evidence="4 6" id="KW-0472">Membrane</keyword>
<proteinExistence type="predicted"/>
<comment type="subcellular location">
    <subcellularLocation>
        <location evidence="1">Membrane</location>
        <topology evidence="1">Multi-pass membrane protein</topology>
    </subcellularLocation>
</comment>
<feature type="transmembrane region" description="Helical" evidence="6">
    <location>
        <begin position="214"/>
        <end position="241"/>
    </location>
</feature>
<evidence type="ECO:0000256" key="5">
    <source>
        <dbReference type="SAM" id="MobiDB-lite"/>
    </source>
</evidence>
<accession>A0AAD9FLM7</accession>
<dbReference type="GO" id="GO:0034755">
    <property type="term" value="P:iron ion transmembrane transport"/>
    <property type="evidence" value="ECO:0007669"/>
    <property type="project" value="TreeGrafter"/>
</dbReference>
<feature type="transmembrane region" description="Helical" evidence="6">
    <location>
        <begin position="478"/>
        <end position="500"/>
    </location>
</feature>
<dbReference type="GO" id="GO:0005886">
    <property type="term" value="C:plasma membrane"/>
    <property type="evidence" value="ECO:0007669"/>
    <property type="project" value="TreeGrafter"/>
</dbReference>
<name>A0AAD9FLM7_PAPLA</name>
<keyword evidence="3 6" id="KW-1133">Transmembrane helix</keyword>
<reference evidence="7" key="1">
    <citation type="submission" date="2023-02" db="EMBL/GenBank/DDBJ databases">
        <title>Identification and recombinant expression of a fungal hydrolase from Papiliotrema laurentii that hydrolyzes apple cutin and clears colloidal polyester polyurethane.</title>
        <authorList>
            <consortium name="DOE Joint Genome Institute"/>
            <person name="Roman V.A."/>
            <person name="Bojanowski C."/>
            <person name="Crable B.R."/>
            <person name="Wagner D.N."/>
            <person name="Hung C.S."/>
            <person name="Nadeau L.J."/>
            <person name="Schratz L."/>
            <person name="Haridas S."/>
            <person name="Pangilinan J."/>
            <person name="Lipzen A."/>
            <person name="Na H."/>
            <person name="Yan M."/>
            <person name="Ng V."/>
            <person name="Grigoriev I.V."/>
            <person name="Spatafora J.W."/>
            <person name="Barlow D."/>
            <person name="Biffinger J."/>
            <person name="Kelley-Loughnane N."/>
            <person name="Varaljay V.A."/>
            <person name="Crookes-Goodson W.J."/>
        </authorList>
    </citation>
    <scope>NUCLEOTIDE SEQUENCE</scope>
    <source>
        <strain evidence="7">5307AH</strain>
    </source>
</reference>
<feature type="transmembrane region" description="Helical" evidence="6">
    <location>
        <begin position="363"/>
        <end position="386"/>
    </location>
</feature>
<sequence>MVHIPTIAACKKLCSRHLRFIGPGLVSAVAYIDPGNWATDLEAGASYGYKLLFVVLLAGLAAIVLQTLSVRIGATTGTSLPHQTRQLFLRYEAKYPRYRVPIHCGLWTLYILAEVAIIATDLAELLGSAIALHLLFPRLPLYAGVLITAVDVLIVLAFFNSSKGRQGMLLFEILITSLVLAVFVSFMVLLKLVRPNWGDVFLGYLPSATLVKPGALYIGVGIIGATVMPHALFLGSSLAGVDRLNMQPRLPEPPNYMSRSISHKLPSVFRRRKSPNREVDPESEYEMDAMDRPSSGVSASYQRPGMSEVEVEQRVGKDEVLVGGRSNETLDAEMKRYEAEMKSFDRIKWVDIHLRHATIDTSFSLLGFALTINSSILILAGAAFYYNPDATGEADIEGAFELVKSYIGAGAGIVFAVALLCAGQSASITATLAGQVVSEGFINWRTPPATRRIVTRLIGVIPAAAVAAAVGQKGLNTMLVASQVLLSIILPTVIFPLVLLCSKDEVMTVEGLEITESPGRPHADVGHSASPTLEADEITPAPVTDGTGTEPAERPAPVVAKQTKSYKSPLWITILGFLLFAITVVANAYVIVQLILGNAG</sequence>
<dbReference type="NCBIfam" id="NF037982">
    <property type="entry name" value="Nramp_1"/>
    <property type="match status" value="1"/>
</dbReference>
<evidence type="ECO:0000256" key="3">
    <source>
        <dbReference type="ARBA" id="ARBA00022989"/>
    </source>
</evidence>
<organism evidence="7 8">
    <name type="scientific">Papiliotrema laurentii</name>
    <name type="common">Cryptococcus laurentii</name>
    <dbReference type="NCBI Taxonomy" id="5418"/>
    <lineage>
        <taxon>Eukaryota</taxon>
        <taxon>Fungi</taxon>
        <taxon>Dikarya</taxon>
        <taxon>Basidiomycota</taxon>
        <taxon>Agaricomycotina</taxon>
        <taxon>Tremellomycetes</taxon>
        <taxon>Tremellales</taxon>
        <taxon>Rhynchogastremaceae</taxon>
        <taxon>Papiliotrema</taxon>
    </lineage>
</organism>
<comment type="caution">
    <text evidence="7">The sequence shown here is derived from an EMBL/GenBank/DDBJ whole genome shotgun (WGS) entry which is preliminary data.</text>
</comment>
<evidence type="ECO:0000256" key="4">
    <source>
        <dbReference type="ARBA" id="ARBA00023136"/>
    </source>
</evidence>
<dbReference type="PANTHER" id="PTHR11706">
    <property type="entry name" value="SOLUTE CARRIER PROTEIN FAMILY 11 MEMBER"/>
    <property type="match status" value="1"/>
</dbReference>
<dbReference type="GO" id="GO:0005384">
    <property type="term" value="F:manganese ion transmembrane transporter activity"/>
    <property type="evidence" value="ECO:0007669"/>
    <property type="project" value="TreeGrafter"/>
</dbReference>
<dbReference type="Pfam" id="PF01566">
    <property type="entry name" value="Nramp"/>
    <property type="match status" value="2"/>
</dbReference>
<evidence type="ECO:0000256" key="6">
    <source>
        <dbReference type="SAM" id="Phobius"/>
    </source>
</evidence>
<protein>
    <submittedName>
        <fullName evidence="7">Natural resistance-associated macrophage protein-domain-containing protein</fullName>
    </submittedName>
</protein>
<feature type="region of interest" description="Disordered" evidence="5">
    <location>
        <begin position="536"/>
        <end position="556"/>
    </location>
</feature>